<comment type="caution">
    <text evidence="1">The sequence shown here is derived from an EMBL/GenBank/DDBJ whole genome shotgun (WGS) entry which is preliminary data.</text>
</comment>
<protein>
    <submittedName>
        <fullName evidence="1">Uncharacterized protein</fullName>
    </submittedName>
</protein>
<name>A0A2P8DPZ5_9BACT</name>
<reference evidence="1 2" key="1">
    <citation type="submission" date="2018-03" db="EMBL/GenBank/DDBJ databases">
        <title>Genomic Encyclopedia of Archaeal and Bacterial Type Strains, Phase II (KMG-II): from individual species to whole genera.</title>
        <authorList>
            <person name="Goeker M."/>
        </authorList>
    </citation>
    <scope>NUCLEOTIDE SEQUENCE [LARGE SCALE GENOMIC DNA]</scope>
    <source>
        <strain evidence="1 2">DSM 28057</strain>
    </source>
</reference>
<dbReference type="EMBL" id="PYGF01000017">
    <property type="protein sequence ID" value="PSK99274.1"/>
    <property type="molecule type" value="Genomic_DNA"/>
</dbReference>
<sequence length="232" mass="26952">MFQKSPIPPTPTSAFNSVIQTSEFLEFFFLPRLSPRGFTEQHFRPLASFLFLNPPFEIHLLNEILNILNFLMFQKSPIQPTPTSAFNSVIQTSEFLELFFLPRLSPRAFTEQPFRPLASFLFLNQPFEIHLLNEILNILNFLMFQKSPIPPTLTSAFNSVLQTSEFLEHFLLPRLSPRGFTEQPFRPLAFFLFLNPPFEIHLLNEILNILNFLMFQKSPIQPTPTSVFNSVL</sequence>
<accession>A0A2P8DPZ5</accession>
<proteinExistence type="predicted"/>
<keyword evidence="2" id="KW-1185">Reference proteome</keyword>
<dbReference type="Proteomes" id="UP000240708">
    <property type="component" value="Unassembled WGS sequence"/>
</dbReference>
<evidence type="ECO:0000313" key="2">
    <source>
        <dbReference type="Proteomes" id="UP000240708"/>
    </source>
</evidence>
<organism evidence="1 2">
    <name type="scientific">Cecembia rubra</name>
    <dbReference type="NCBI Taxonomy" id="1485585"/>
    <lineage>
        <taxon>Bacteria</taxon>
        <taxon>Pseudomonadati</taxon>
        <taxon>Bacteroidota</taxon>
        <taxon>Cytophagia</taxon>
        <taxon>Cytophagales</taxon>
        <taxon>Cyclobacteriaceae</taxon>
        <taxon>Cecembia</taxon>
    </lineage>
</organism>
<evidence type="ECO:0000313" key="1">
    <source>
        <dbReference type="EMBL" id="PSK99274.1"/>
    </source>
</evidence>
<dbReference type="AlphaFoldDB" id="A0A2P8DPZ5"/>
<gene>
    <name evidence="1" type="ORF">CLV48_11760</name>
</gene>